<name>A0A4Y2P8Y8_ARAVE</name>
<gene>
    <name evidence="1" type="ORF">AVEN_275116_1</name>
</gene>
<dbReference type="AlphaFoldDB" id="A0A4Y2P8Y8"/>
<proteinExistence type="predicted"/>
<comment type="caution">
    <text evidence="1">The sequence shown here is derived from an EMBL/GenBank/DDBJ whole genome shotgun (WGS) entry which is preliminary data.</text>
</comment>
<accession>A0A4Y2P8Y8</accession>
<reference evidence="1 2" key="1">
    <citation type="journal article" date="2019" name="Sci. Rep.">
        <title>Orb-weaving spider Araneus ventricosus genome elucidates the spidroin gene catalogue.</title>
        <authorList>
            <person name="Kono N."/>
            <person name="Nakamura H."/>
            <person name="Ohtoshi R."/>
            <person name="Moran D.A.P."/>
            <person name="Shinohara A."/>
            <person name="Yoshida Y."/>
            <person name="Fujiwara M."/>
            <person name="Mori M."/>
            <person name="Tomita M."/>
            <person name="Arakawa K."/>
        </authorList>
    </citation>
    <scope>NUCLEOTIDE SEQUENCE [LARGE SCALE GENOMIC DNA]</scope>
</reference>
<evidence type="ECO:0000313" key="1">
    <source>
        <dbReference type="EMBL" id="GBN46466.1"/>
    </source>
</evidence>
<evidence type="ECO:0000313" key="2">
    <source>
        <dbReference type="Proteomes" id="UP000499080"/>
    </source>
</evidence>
<keyword evidence="2" id="KW-1185">Reference proteome</keyword>
<dbReference type="Proteomes" id="UP000499080">
    <property type="component" value="Unassembled WGS sequence"/>
</dbReference>
<sequence length="132" mass="15049">MIRDSSGEMIEEVAPHSDEICPIMSRAESPYALSIRKVEIQQSTEFPKHSAKLCLCVKVSRLATAAVQEKIWKIRDGKQFWAISQTPVEDNSTPLRPKAPPLMLKMVKDYKNLFDKMNIEFGEVNDALAQKW</sequence>
<protein>
    <submittedName>
        <fullName evidence="1">Uncharacterized protein</fullName>
    </submittedName>
</protein>
<organism evidence="1 2">
    <name type="scientific">Araneus ventricosus</name>
    <name type="common">Orbweaver spider</name>
    <name type="synonym">Epeira ventricosa</name>
    <dbReference type="NCBI Taxonomy" id="182803"/>
    <lineage>
        <taxon>Eukaryota</taxon>
        <taxon>Metazoa</taxon>
        <taxon>Ecdysozoa</taxon>
        <taxon>Arthropoda</taxon>
        <taxon>Chelicerata</taxon>
        <taxon>Arachnida</taxon>
        <taxon>Araneae</taxon>
        <taxon>Araneomorphae</taxon>
        <taxon>Entelegynae</taxon>
        <taxon>Araneoidea</taxon>
        <taxon>Araneidae</taxon>
        <taxon>Araneus</taxon>
    </lineage>
</organism>
<dbReference type="EMBL" id="BGPR01010494">
    <property type="protein sequence ID" value="GBN46466.1"/>
    <property type="molecule type" value="Genomic_DNA"/>
</dbReference>